<name>A0A8J3BM90_9ACTN</name>
<comment type="caution">
    <text evidence="3">The sequence shown here is derived from an EMBL/GenBank/DDBJ whole genome shotgun (WGS) entry which is preliminary data.</text>
</comment>
<sequence length="168" mass="17468">MQPDVQEQPLPTAPPHPYPRHARPGAGRLGWLIPLLVAGAVLAVLAVAAVTVLVLVLRTQSPPPPVQLTVSGTMLVRKSCFAIEVLDSTGYGDVPGSQVRITDGAGNLLGIGDLPRSGTPSGGACAYPWSVSGVDPGHEFYSVEVGRRGKLSYPRADLDRPVSTSLGS</sequence>
<keyword evidence="4" id="KW-1185">Reference proteome</keyword>
<keyword evidence="2" id="KW-1133">Transmembrane helix</keyword>
<keyword evidence="2" id="KW-0812">Transmembrane</keyword>
<evidence type="ECO:0000256" key="2">
    <source>
        <dbReference type="SAM" id="Phobius"/>
    </source>
</evidence>
<evidence type="ECO:0000313" key="3">
    <source>
        <dbReference type="EMBL" id="GGK29307.1"/>
    </source>
</evidence>
<dbReference type="AlphaFoldDB" id="A0A8J3BM90"/>
<evidence type="ECO:0000313" key="4">
    <source>
        <dbReference type="Proteomes" id="UP000662200"/>
    </source>
</evidence>
<protein>
    <submittedName>
        <fullName evidence="3">Uncharacterized protein</fullName>
    </submittedName>
</protein>
<keyword evidence="2" id="KW-0472">Membrane</keyword>
<reference evidence="3" key="1">
    <citation type="journal article" date="2014" name="Int. J. Syst. Evol. Microbiol.">
        <title>Complete genome sequence of Corynebacterium casei LMG S-19264T (=DSM 44701T), isolated from a smear-ripened cheese.</title>
        <authorList>
            <consortium name="US DOE Joint Genome Institute (JGI-PGF)"/>
            <person name="Walter F."/>
            <person name="Albersmeier A."/>
            <person name="Kalinowski J."/>
            <person name="Ruckert C."/>
        </authorList>
    </citation>
    <scope>NUCLEOTIDE SEQUENCE</scope>
    <source>
        <strain evidence="3">JCM 3091</strain>
    </source>
</reference>
<feature type="transmembrane region" description="Helical" evidence="2">
    <location>
        <begin position="31"/>
        <end position="57"/>
    </location>
</feature>
<dbReference type="RefSeq" id="WP_189114236.1">
    <property type="nucleotide sequence ID" value="NZ_BMQC01000007.1"/>
</dbReference>
<dbReference type="EMBL" id="BMQC01000007">
    <property type="protein sequence ID" value="GGK29307.1"/>
    <property type="molecule type" value="Genomic_DNA"/>
</dbReference>
<proteinExistence type="predicted"/>
<dbReference type="Proteomes" id="UP000662200">
    <property type="component" value="Unassembled WGS sequence"/>
</dbReference>
<organism evidence="3 4">
    <name type="scientific">Pilimelia terevasa</name>
    <dbReference type="NCBI Taxonomy" id="53372"/>
    <lineage>
        <taxon>Bacteria</taxon>
        <taxon>Bacillati</taxon>
        <taxon>Actinomycetota</taxon>
        <taxon>Actinomycetes</taxon>
        <taxon>Micromonosporales</taxon>
        <taxon>Micromonosporaceae</taxon>
        <taxon>Pilimelia</taxon>
    </lineage>
</organism>
<feature type="region of interest" description="Disordered" evidence="1">
    <location>
        <begin position="1"/>
        <end position="21"/>
    </location>
</feature>
<gene>
    <name evidence="3" type="ORF">GCM10010124_22610</name>
</gene>
<accession>A0A8J3BM90</accession>
<reference evidence="3" key="2">
    <citation type="submission" date="2020-09" db="EMBL/GenBank/DDBJ databases">
        <authorList>
            <person name="Sun Q."/>
            <person name="Ohkuma M."/>
        </authorList>
    </citation>
    <scope>NUCLEOTIDE SEQUENCE</scope>
    <source>
        <strain evidence="3">JCM 3091</strain>
    </source>
</reference>
<evidence type="ECO:0000256" key="1">
    <source>
        <dbReference type="SAM" id="MobiDB-lite"/>
    </source>
</evidence>